<feature type="domain" description="Reverse transcriptase Ty1/copia-type" evidence="2">
    <location>
        <begin position="243"/>
        <end position="288"/>
    </location>
</feature>
<evidence type="ECO:0000313" key="4">
    <source>
        <dbReference type="Proteomes" id="UP001227230"/>
    </source>
</evidence>
<dbReference type="EMBL" id="CP126653">
    <property type="protein sequence ID" value="WJZ88955.1"/>
    <property type="molecule type" value="Genomic_DNA"/>
</dbReference>
<organism evidence="3 4">
    <name type="scientific">Vitis vinifera</name>
    <name type="common">Grape</name>
    <dbReference type="NCBI Taxonomy" id="29760"/>
    <lineage>
        <taxon>Eukaryota</taxon>
        <taxon>Viridiplantae</taxon>
        <taxon>Streptophyta</taxon>
        <taxon>Embryophyta</taxon>
        <taxon>Tracheophyta</taxon>
        <taxon>Spermatophyta</taxon>
        <taxon>Magnoliopsida</taxon>
        <taxon>eudicotyledons</taxon>
        <taxon>Gunneridae</taxon>
        <taxon>Pentapetalae</taxon>
        <taxon>rosids</taxon>
        <taxon>Vitales</taxon>
        <taxon>Vitaceae</taxon>
        <taxon>Viteae</taxon>
        <taxon>Vitis</taxon>
    </lineage>
</organism>
<evidence type="ECO:0000256" key="1">
    <source>
        <dbReference type="SAM" id="MobiDB-lite"/>
    </source>
</evidence>
<feature type="domain" description="Reverse transcriptase Ty1/copia-type" evidence="2">
    <location>
        <begin position="292"/>
        <end position="420"/>
    </location>
</feature>
<feature type="region of interest" description="Disordered" evidence="1">
    <location>
        <begin position="63"/>
        <end position="87"/>
    </location>
</feature>
<feature type="compositionally biased region" description="Low complexity" evidence="1">
    <location>
        <begin position="78"/>
        <end position="87"/>
    </location>
</feature>
<feature type="compositionally biased region" description="Low complexity" evidence="1">
    <location>
        <begin position="21"/>
        <end position="32"/>
    </location>
</feature>
<dbReference type="InterPro" id="IPR013103">
    <property type="entry name" value="RVT_2"/>
</dbReference>
<evidence type="ECO:0000313" key="3">
    <source>
        <dbReference type="EMBL" id="WJZ88955.1"/>
    </source>
</evidence>
<proteinExistence type="predicted"/>
<reference evidence="3 4" key="1">
    <citation type="journal article" date="2023" name="Hortic Res">
        <title>The complete reference genome for grapevine (Vitis vinifera L.) genetics and breeding.</title>
        <authorList>
            <person name="Shi X."/>
            <person name="Cao S."/>
            <person name="Wang X."/>
            <person name="Huang S."/>
            <person name="Wang Y."/>
            <person name="Liu Z."/>
            <person name="Liu W."/>
            <person name="Leng X."/>
            <person name="Peng Y."/>
            <person name="Wang N."/>
            <person name="Wang Y."/>
            <person name="Ma Z."/>
            <person name="Xu X."/>
            <person name="Zhang F."/>
            <person name="Xue H."/>
            <person name="Zhong H."/>
            <person name="Wang Y."/>
            <person name="Zhang K."/>
            <person name="Velt A."/>
            <person name="Avia K."/>
            <person name="Holtgrawe D."/>
            <person name="Grimplet J."/>
            <person name="Matus J.T."/>
            <person name="Ware D."/>
            <person name="Wu X."/>
            <person name="Wang H."/>
            <person name="Liu C."/>
            <person name="Fang Y."/>
            <person name="Rustenholz C."/>
            <person name="Cheng Z."/>
            <person name="Xiao H."/>
            <person name="Zhou Y."/>
        </authorList>
    </citation>
    <scope>NUCLEOTIDE SEQUENCE [LARGE SCALE GENOMIC DNA]</scope>
    <source>
        <strain evidence="4">cv. Pinot noir / PN40024</strain>
        <tissue evidence="3">Leaf</tissue>
    </source>
</reference>
<gene>
    <name evidence="3" type="ORF">VitviT2T_008211</name>
</gene>
<dbReference type="Proteomes" id="UP001227230">
    <property type="component" value="Chromosome 6"/>
</dbReference>
<keyword evidence="4" id="KW-1185">Reference proteome</keyword>
<dbReference type="PANTHER" id="PTHR11439">
    <property type="entry name" value="GAG-POL-RELATED RETROTRANSPOSON"/>
    <property type="match status" value="1"/>
</dbReference>
<dbReference type="PANTHER" id="PTHR11439:SF455">
    <property type="entry name" value="RLK (RECEPTOR-LIKE PROTEIN KINASE) 8, PUTATIVE-RELATED"/>
    <property type="match status" value="1"/>
</dbReference>
<dbReference type="Pfam" id="PF07727">
    <property type="entry name" value="RVT_2"/>
    <property type="match status" value="2"/>
</dbReference>
<dbReference type="SUPFAM" id="SSF56672">
    <property type="entry name" value="DNA/RNA polymerases"/>
    <property type="match status" value="1"/>
</dbReference>
<dbReference type="InterPro" id="IPR043502">
    <property type="entry name" value="DNA/RNA_pol_sf"/>
</dbReference>
<dbReference type="CDD" id="cd09272">
    <property type="entry name" value="RNase_HI_RT_Ty1"/>
    <property type="match status" value="1"/>
</dbReference>
<protein>
    <recommendedName>
        <fullName evidence="2">Reverse transcriptase Ty1/copia-type domain-containing protein</fullName>
    </recommendedName>
</protein>
<accession>A0ABY9C482</accession>
<feature type="region of interest" description="Disordered" evidence="1">
    <location>
        <begin position="1"/>
        <end position="32"/>
    </location>
</feature>
<name>A0ABY9C482_VITVI</name>
<sequence>MPTPRPDTLPNSRQQHPQGYRPNRFNNNRSRTNNQPQCQLCGKFGHMVLSCYHRFDVNYQGPHAPASSTSQTGPTPPAQAMMAAPSPASTDSWFLDSSATHHLSHTVANIHNGTSYNGTDSVMVGNAFLFPPSSVLFPSTTSSSPAIPSELAPTSPLASFLSLPPLIQVPFVDEAAEISTASLQDSIAPIPSHPMITRSKFGIYKKKTYLTSLIAEPRTVKQVFQDPNWKLAMEQEYQALLKNQTWSLVPPPSNAKIIGCKWVFKLKHKPDGSIDRYKAQLVAQGFEDSSCPTHVCRLQKALYGLKQAPRAWFHKLSSFLLQLGFQCSRADASLFYFHSASDIIIISIYVDDILITGNNPPQVHHIISQLSSHFALQDLGDISYFLGIEVTRLPHVLHLNQQRYIHQLLERADLLGAKSASTLGALGKLLSAADGEPLSALDATHYHSLVGALQYITLTRPKISFAVNQACKYMAHPITSHLQAAKHILRYLKEEALVAFVFFFCTNLISWSSTKQRVVSRSSAKSEYRALAFLAVEVSWVQFLIKELCIPQPNTPLIWCDNISAAPLAANSVFHARSKHIEIDLHFVRDKVIRKELLIQYVPSTDQLADVFTKYVPSC</sequence>
<evidence type="ECO:0000259" key="2">
    <source>
        <dbReference type="Pfam" id="PF07727"/>
    </source>
</evidence>